<dbReference type="InterPro" id="IPR023211">
    <property type="entry name" value="DNA_pol_palm_dom_sf"/>
</dbReference>
<dbReference type="SUPFAM" id="SSF56672">
    <property type="entry name" value="DNA/RNA polymerases"/>
    <property type="match status" value="1"/>
</dbReference>
<dbReference type="InterPro" id="IPR050240">
    <property type="entry name" value="DNA_pol_type-B"/>
</dbReference>
<dbReference type="Proteomes" id="UP000027318">
    <property type="component" value="Unassembled WGS sequence"/>
</dbReference>
<dbReference type="InterPro" id="IPR043502">
    <property type="entry name" value="DNA/RNA_pol_sf"/>
</dbReference>
<keyword evidence="5 7" id="KW-0238">DNA-binding</keyword>
<evidence type="ECO:0000256" key="5">
    <source>
        <dbReference type="ARBA" id="ARBA00023125"/>
    </source>
</evidence>
<dbReference type="GO" id="GO:0003677">
    <property type="term" value="F:DNA binding"/>
    <property type="evidence" value="ECO:0007669"/>
    <property type="project" value="UniProtKB-KW"/>
</dbReference>
<dbReference type="InterPro" id="IPR042087">
    <property type="entry name" value="DNA_pol_B_thumb"/>
</dbReference>
<dbReference type="InterPro" id="IPR006172">
    <property type="entry name" value="DNA-dir_DNA_pol_B"/>
</dbReference>
<dbReference type="CDD" id="cd05537">
    <property type="entry name" value="POLBc_Pol_II"/>
    <property type="match status" value="1"/>
</dbReference>
<dbReference type="InterPro" id="IPR036397">
    <property type="entry name" value="RNaseH_sf"/>
</dbReference>
<evidence type="ECO:0000256" key="7">
    <source>
        <dbReference type="RuleBase" id="RU000442"/>
    </source>
</evidence>
<sequence length="778" mass="88235">MTDSCTGFPLTRHQRDTAAGIELSYWLVTDQGPRCVTIPAQEAVFFVRQQDLERLASVLADLSGWRCQPLPLNNLHNQPVAALYTQRLSVMHSIIERLRQEGIPMMEEDIRPADRYLMERFIHAGARWTQREGRSRLIAADYQPRFRVLSLDIETTLRADRILSIALQSEEAAQVLMLGPERAHAEIRYCADEKRLLQVFVDTLQAWDPDILIGWNVIGFDLRVLQQRAEALGVRLCLGRDQQPLNLGQYGSNRHYARLAGRVVLDGIDSLKGATWHFERYALEYVAQTLLGRGKAIDSVSDRGASIQRMYAEDQQALAYYNLEDCRLVSDIFSRTGLIEYYTERTRLTGLALDKIGGSAQAFDNLYLPALHRAGYVAPEYASGQTGDHVPGGHVMDSRPGLYRNVLVLDFKSLYPSIIRTFQIDPLGLTLGLQQSESSSNCLPGFLGARFDRQHAILPGIIERLWHARDQAKAAGQQAVSQAIKIQMNACYGVLGSDVCRFYDQRLSASITLRGQEILTQTAAQIEAAFGYQVIYGDTDSVFVWLGDSLSPQAAHAEGPRLAEALNHWWQQRLRQEYDLESALELQYETCYRRFLMPRMRDSELGSKKRYAGLRWSAEGEDVLVFKGLEQVRSDWTRLAKDFQQDLFAQIFNDQPCADLVRQRVAALLAGELDEQLVYHRRLRRPLHSYQRNVPPHVRAARQLCEHYQQQGLPVPLQQGDSVAYVITLQGPEASELGTQTLDYSHYIDKQLRPVADSILPFVGLNFDSLIRPQLPLF</sequence>
<dbReference type="OrthoDB" id="5807460at2"/>
<dbReference type="CDD" id="cd05784">
    <property type="entry name" value="DNA_polB_II_exo"/>
    <property type="match status" value="1"/>
</dbReference>
<comment type="caution">
    <text evidence="11">The sequence shown here is derived from an EMBL/GenBank/DDBJ whole genome shotgun (WGS) entry which is preliminary data.</text>
</comment>
<evidence type="ECO:0000313" key="11">
    <source>
        <dbReference type="EMBL" id="KDE40706.1"/>
    </source>
</evidence>
<keyword evidence="4 7" id="KW-0239">DNA-directed DNA polymerase</keyword>
<dbReference type="Pfam" id="PF22587">
    <property type="entry name" value="DNApolII_insertion"/>
    <property type="match status" value="1"/>
</dbReference>
<dbReference type="PANTHER" id="PTHR10322:SF23">
    <property type="entry name" value="DNA POLYMERASE DELTA CATALYTIC SUBUNIT"/>
    <property type="match status" value="1"/>
</dbReference>
<dbReference type="GO" id="GO:0000166">
    <property type="term" value="F:nucleotide binding"/>
    <property type="evidence" value="ECO:0007669"/>
    <property type="project" value="InterPro"/>
</dbReference>
<evidence type="ECO:0000259" key="9">
    <source>
        <dbReference type="Pfam" id="PF03104"/>
    </source>
</evidence>
<comment type="catalytic activity">
    <reaction evidence="6 7">
        <text>DNA(n) + a 2'-deoxyribonucleoside 5'-triphosphate = DNA(n+1) + diphosphate</text>
        <dbReference type="Rhea" id="RHEA:22508"/>
        <dbReference type="Rhea" id="RHEA-COMP:17339"/>
        <dbReference type="Rhea" id="RHEA-COMP:17340"/>
        <dbReference type="ChEBI" id="CHEBI:33019"/>
        <dbReference type="ChEBI" id="CHEBI:61560"/>
        <dbReference type="ChEBI" id="CHEBI:173112"/>
        <dbReference type="EC" id="2.7.7.7"/>
    </reaction>
</comment>
<gene>
    <name evidence="11" type="ORF">ADINL_1298</name>
</gene>
<dbReference type="Gene3D" id="1.10.132.60">
    <property type="entry name" value="DNA polymerase family B, C-terminal domain"/>
    <property type="match status" value="1"/>
</dbReference>
<dbReference type="InterPro" id="IPR055208">
    <property type="entry name" value="PolB_insertion"/>
</dbReference>
<dbReference type="PROSITE" id="PS00116">
    <property type="entry name" value="DNA_POLYMERASE_B"/>
    <property type="match status" value="1"/>
</dbReference>
<proteinExistence type="inferred from homology"/>
<feature type="domain" description="DNA-directed DNA polymerase family B multifunctional" evidence="8">
    <location>
        <begin position="365"/>
        <end position="732"/>
    </location>
</feature>
<keyword evidence="3 7" id="KW-0548">Nucleotidyltransferase</keyword>
<dbReference type="GO" id="GO:0045004">
    <property type="term" value="P:DNA replication proofreading"/>
    <property type="evidence" value="ECO:0007669"/>
    <property type="project" value="TreeGrafter"/>
</dbReference>
<dbReference type="GO" id="GO:0009432">
    <property type="term" value="P:SOS response"/>
    <property type="evidence" value="ECO:0007669"/>
    <property type="project" value="TreeGrafter"/>
</dbReference>
<dbReference type="PRINTS" id="PR00106">
    <property type="entry name" value="DNAPOLB"/>
</dbReference>
<evidence type="ECO:0000256" key="3">
    <source>
        <dbReference type="ARBA" id="ARBA00022695"/>
    </source>
</evidence>
<dbReference type="PANTHER" id="PTHR10322">
    <property type="entry name" value="DNA POLYMERASE CATALYTIC SUBUNIT"/>
    <property type="match status" value="1"/>
</dbReference>
<dbReference type="Pfam" id="PF21474">
    <property type="entry name" value="DNApolII_N"/>
    <property type="match status" value="1"/>
</dbReference>
<accession>A0A063Y7G9</accession>
<protein>
    <recommendedName>
        <fullName evidence="7">DNA polymerase</fullName>
        <ecNumber evidence="7">2.7.7.7</ecNumber>
    </recommendedName>
</protein>
<keyword evidence="7" id="KW-0235">DNA replication</keyword>
<dbReference type="EMBL" id="JMSZ01000016">
    <property type="protein sequence ID" value="KDE40706.1"/>
    <property type="molecule type" value="Genomic_DNA"/>
</dbReference>
<keyword evidence="2 7" id="KW-0808">Transferase</keyword>
<dbReference type="InterPro" id="IPR017964">
    <property type="entry name" value="DNA-dir_DNA_pol_B_CS"/>
</dbReference>
<dbReference type="InterPro" id="IPR012337">
    <property type="entry name" value="RNaseH-like_sf"/>
</dbReference>
<dbReference type="GO" id="GO:0003887">
    <property type="term" value="F:DNA-directed DNA polymerase activity"/>
    <property type="evidence" value="ECO:0007669"/>
    <property type="project" value="UniProtKB-KW"/>
</dbReference>
<dbReference type="NCBIfam" id="NF004421">
    <property type="entry name" value="PRK05762.1-2"/>
    <property type="match status" value="1"/>
</dbReference>
<dbReference type="PATRIC" id="fig|267850.7.peg.1293"/>
<reference evidence="11 12" key="1">
    <citation type="journal article" date="2005" name="Int. J. Syst. Evol. Microbiol.">
        <title>Nitrincola lacisaponensis gen. nov., sp. nov., a novel alkaliphilic bacterium isolated from an alkaline, saline lake.</title>
        <authorList>
            <person name="Dimitriu P.A."/>
            <person name="Shukla S.K."/>
            <person name="Conradt J."/>
            <person name="Marquez M.C."/>
            <person name="Ventosa A."/>
            <person name="Maglia A."/>
            <person name="Peyton B.M."/>
            <person name="Pinkart H.C."/>
            <person name="Mormile M.R."/>
        </authorList>
    </citation>
    <scope>NUCLEOTIDE SEQUENCE [LARGE SCALE GENOMIC DNA]</scope>
    <source>
        <strain evidence="11 12">4CA</strain>
    </source>
</reference>
<evidence type="ECO:0000256" key="4">
    <source>
        <dbReference type="ARBA" id="ARBA00022932"/>
    </source>
</evidence>
<dbReference type="SMART" id="SM00486">
    <property type="entry name" value="POLBc"/>
    <property type="match status" value="1"/>
</dbReference>
<dbReference type="FunFam" id="3.90.1600.10:FF:000030">
    <property type="entry name" value="DNA polymerase II"/>
    <property type="match status" value="1"/>
</dbReference>
<dbReference type="Pfam" id="PF03104">
    <property type="entry name" value="DNA_pol_B_exo1"/>
    <property type="match status" value="1"/>
</dbReference>
<dbReference type="InterPro" id="IPR006133">
    <property type="entry name" value="DNA-dir_DNA_pol_B_exonuc"/>
</dbReference>
<evidence type="ECO:0000256" key="6">
    <source>
        <dbReference type="ARBA" id="ARBA00049244"/>
    </source>
</evidence>
<feature type="domain" description="DNA-directed DNA polymerase family B exonuclease" evidence="9">
    <location>
        <begin position="141"/>
        <end position="285"/>
    </location>
</feature>
<keyword evidence="12" id="KW-1185">Reference proteome</keyword>
<evidence type="ECO:0000313" key="12">
    <source>
        <dbReference type="Proteomes" id="UP000027318"/>
    </source>
</evidence>
<dbReference type="Pfam" id="PF00136">
    <property type="entry name" value="DNA_pol_B"/>
    <property type="match status" value="1"/>
</dbReference>
<dbReference type="GO" id="GO:0008296">
    <property type="term" value="F:3'-5'-DNA exonuclease activity"/>
    <property type="evidence" value="ECO:0007669"/>
    <property type="project" value="TreeGrafter"/>
</dbReference>
<comment type="similarity">
    <text evidence="1 7">Belongs to the DNA polymerase type-B family.</text>
</comment>
<dbReference type="SUPFAM" id="SSF53098">
    <property type="entry name" value="Ribonuclease H-like"/>
    <property type="match status" value="1"/>
</dbReference>
<dbReference type="RefSeq" id="WP_036545038.1">
    <property type="nucleotide sequence ID" value="NZ_JMSZ01000016.1"/>
</dbReference>
<dbReference type="Gene3D" id="3.30.420.10">
    <property type="entry name" value="Ribonuclease H-like superfamily/Ribonuclease H"/>
    <property type="match status" value="1"/>
</dbReference>
<organism evidence="11 12">
    <name type="scientific">Nitrincola lacisaponensis</name>
    <dbReference type="NCBI Taxonomy" id="267850"/>
    <lineage>
        <taxon>Bacteria</taxon>
        <taxon>Pseudomonadati</taxon>
        <taxon>Pseudomonadota</taxon>
        <taxon>Gammaproteobacteria</taxon>
        <taxon>Oceanospirillales</taxon>
        <taxon>Oceanospirillaceae</taxon>
        <taxon>Nitrincola</taxon>
    </lineage>
</organism>
<dbReference type="AlphaFoldDB" id="A0A063Y7G9"/>
<name>A0A063Y7G9_9GAMM</name>
<dbReference type="STRING" id="267850.ADINL_1298"/>
<dbReference type="InterPro" id="IPR006134">
    <property type="entry name" value="DNA-dir_DNA_pol_B_multi_dom"/>
</dbReference>
<dbReference type="EC" id="2.7.7.7" evidence="7"/>
<evidence type="ECO:0000259" key="10">
    <source>
        <dbReference type="Pfam" id="PF22587"/>
    </source>
</evidence>
<feature type="domain" description="DNA polymerase II insertion" evidence="10">
    <location>
        <begin position="43"/>
        <end position="103"/>
    </location>
</feature>
<dbReference type="Gene3D" id="2.40.50.590">
    <property type="match status" value="2"/>
</dbReference>
<evidence type="ECO:0000256" key="1">
    <source>
        <dbReference type="ARBA" id="ARBA00005755"/>
    </source>
</evidence>
<dbReference type="Gene3D" id="3.90.1600.10">
    <property type="entry name" value="Palm domain of DNA polymerase"/>
    <property type="match status" value="2"/>
</dbReference>
<evidence type="ECO:0000259" key="8">
    <source>
        <dbReference type="Pfam" id="PF00136"/>
    </source>
</evidence>
<evidence type="ECO:0000256" key="2">
    <source>
        <dbReference type="ARBA" id="ARBA00022679"/>
    </source>
</evidence>